<dbReference type="EMBL" id="JACNJN010000119">
    <property type="protein sequence ID" value="MBC8335695.1"/>
    <property type="molecule type" value="Genomic_DNA"/>
</dbReference>
<dbReference type="GO" id="GO:0042802">
    <property type="term" value="F:identical protein binding"/>
    <property type="evidence" value="ECO:0007669"/>
    <property type="project" value="TreeGrafter"/>
</dbReference>
<comment type="caution">
    <text evidence="17">The sequence shown here is derived from an EMBL/GenBank/DDBJ whole genome shotgun (WGS) entry which is preliminary data.</text>
</comment>
<evidence type="ECO:0000256" key="8">
    <source>
        <dbReference type="ARBA" id="ARBA00022679"/>
    </source>
</evidence>
<keyword evidence="7 17" id="KW-0032">Aminotransferase</keyword>
<dbReference type="InterPro" id="IPR049704">
    <property type="entry name" value="Aminotrans_3_PPA_site"/>
</dbReference>
<gene>
    <name evidence="17" type="ORF">H8E29_10540</name>
</gene>
<comment type="similarity">
    <text evidence="4 16">Belongs to the class-III pyridoxal-phosphate-dependent aminotransferase family.</text>
</comment>
<dbReference type="GO" id="GO:0047298">
    <property type="term" value="F:(S)-3-amino-2-methylpropionate transaminase activity"/>
    <property type="evidence" value="ECO:0007669"/>
    <property type="project" value="UniProtKB-EC"/>
</dbReference>
<organism evidence="17 18">
    <name type="scientific">Candidatus Desulfolinea nitratireducens</name>
    <dbReference type="NCBI Taxonomy" id="2841698"/>
    <lineage>
        <taxon>Bacteria</taxon>
        <taxon>Bacillati</taxon>
        <taxon>Chloroflexota</taxon>
        <taxon>Anaerolineae</taxon>
        <taxon>Anaerolineales</taxon>
        <taxon>Anaerolineales incertae sedis</taxon>
        <taxon>Candidatus Desulfolinea</taxon>
    </lineage>
</organism>
<proteinExistence type="inferred from homology"/>
<dbReference type="InterPro" id="IPR015422">
    <property type="entry name" value="PyrdxlP-dep_Trfase_small"/>
</dbReference>
<protein>
    <recommendedName>
        <fullName evidence="12">(S)-3-amino-2-methylpropionate transaminase</fullName>
        <ecNumber evidence="6">2.6.1.19</ecNumber>
        <ecNumber evidence="5">2.6.1.22</ecNumber>
    </recommendedName>
    <alternativeName>
        <fullName evidence="13">GABA aminotransferase</fullName>
    </alternativeName>
    <alternativeName>
        <fullName evidence="11">Gamma-amino-N-butyrate transaminase</fullName>
    </alternativeName>
    <alternativeName>
        <fullName evidence="15">Glutamate:succinic semialdehyde transaminase</fullName>
    </alternativeName>
    <alternativeName>
        <fullName evidence="10">L-AIBAT</fullName>
    </alternativeName>
</protein>
<evidence type="ECO:0000256" key="1">
    <source>
        <dbReference type="ARBA" id="ARBA00001750"/>
    </source>
</evidence>
<evidence type="ECO:0000256" key="15">
    <source>
        <dbReference type="ARBA" id="ARBA00050054"/>
    </source>
</evidence>
<evidence type="ECO:0000256" key="2">
    <source>
        <dbReference type="ARBA" id="ARBA00001933"/>
    </source>
</evidence>
<evidence type="ECO:0000256" key="11">
    <source>
        <dbReference type="ARBA" id="ARBA00030204"/>
    </source>
</evidence>
<dbReference type="EC" id="2.6.1.19" evidence="6"/>
<evidence type="ECO:0000256" key="12">
    <source>
        <dbReference type="ARBA" id="ARBA00030857"/>
    </source>
</evidence>
<dbReference type="Gene3D" id="3.90.1150.10">
    <property type="entry name" value="Aspartate Aminotransferase, domain 1"/>
    <property type="match status" value="1"/>
</dbReference>
<accession>A0A8J6NM61</accession>
<evidence type="ECO:0000256" key="9">
    <source>
        <dbReference type="ARBA" id="ARBA00022898"/>
    </source>
</evidence>
<dbReference type="PROSITE" id="PS00600">
    <property type="entry name" value="AA_TRANSFER_CLASS_3"/>
    <property type="match status" value="1"/>
</dbReference>
<dbReference type="AlphaFoldDB" id="A0A8J6NM61"/>
<dbReference type="PANTHER" id="PTHR11986:SF58">
    <property type="entry name" value="LEUCINE_METHIONINE RACEMASE"/>
    <property type="match status" value="1"/>
</dbReference>
<comment type="cofactor">
    <cofactor evidence="2">
        <name>pyridoxal 5'-phosphate</name>
        <dbReference type="ChEBI" id="CHEBI:597326"/>
    </cofactor>
</comment>
<dbReference type="CDD" id="cd00610">
    <property type="entry name" value="OAT_like"/>
    <property type="match status" value="1"/>
</dbReference>
<dbReference type="PANTHER" id="PTHR11986">
    <property type="entry name" value="AMINOTRANSFERASE CLASS III"/>
    <property type="match status" value="1"/>
</dbReference>
<comment type="pathway">
    <text evidence="3">Amino-acid degradation; 4-aminobutanoate degradation.</text>
</comment>
<reference evidence="17 18" key="1">
    <citation type="submission" date="2020-08" db="EMBL/GenBank/DDBJ databases">
        <title>Bridging the membrane lipid divide: bacteria of the FCB group superphylum have the potential to synthesize archaeal ether lipids.</title>
        <authorList>
            <person name="Villanueva L."/>
            <person name="Von Meijenfeldt F.A.B."/>
            <person name="Westbye A.B."/>
            <person name="Yadav S."/>
            <person name="Hopmans E.C."/>
            <person name="Dutilh B.E."/>
            <person name="Sinninghe Damste J.S."/>
        </authorList>
    </citation>
    <scope>NUCLEOTIDE SEQUENCE [LARGE SCALE GENOMIC DNA]</scope>
    <source>
        <strain evidence="17">NIOZ-UU36</strain>
    </source>
</reference>
<evidence type="ECO:0000256" key="10">
    <source>
        <dbReference type="ARBA" id="ARBA00029760"/>
    </source>
</evidence>
<keyword evidence="8" id="KW-0808">Transferase</keyword>
<comment type="catalytic activity">
    <reaction evidence="1">
        <text>(S)-3-amino-2-methylpropanoate + 2-oxoglutarate = 2-methyl-3-oxopropanoate + L-glutamate</text>
        <dbReference type="Rhea" id="RHEA:13993"/>
        <dbReference type="ChEBI" id="CHEBI:16810"/>
        <dbReference type="ChEBI" id="CHEBI:29985"/>
        <dbReference type="ChEBI" id="CHEBI:57700"/>
        <dbReference type="ChEBI" id="CHEBI:58655"/>
        <dbReference type="EC" id="2.6.1.22"/>
    </reaction>
</comment>
<evidence type="ECO:0000256" key="7">
    <source>
        <dbReference type="ARBA" id="ARBA00022576"/>
    </source>
</evidence>
<sequence>MEKKSAGIIERDHAAVASTIYRYTDIAFERGEGVYLYDFEGRKYLDFVAGIATMNVGHCHPEVVEAITEQARTLLHGACHIGYMEPYVVLMEALKAIAPGDLKNGKGIFVNSGSEAVETAIKLARFITKRPMILAFTDSFHGRTMGAAALTASNTLYRRNLTGLFSGVSHTPYPYCYRCPLKHESADKCGLACLNLIEKTLETVVPPEDLAAIIIEPIAGEGGYIIPPDGFLQGLREICDRHGILLIADEVQSGLGRTGKMFAVEHWDVEPDMVCMAKALGGGLPLGAVLAKAELMDAWPPAAQGTTFGGNPVACRAGSATLKIIQKENLMPNAVEVGNYIQQRFHKAQKELPMIGDIRGKGLMIAVELINADGSPAGEIIKSLVKEMSSNGIVLTKCGASSIRFAPPLTITREQASKGVDIIIEILRKHQW</sequence>
<evidence type="ECO:0000313" key="18">
    <source>
        <dbReference type="Proteomes" id="UP000614469"/>
    </source>
</evidence>
<dbReference type="FunFam" id="3.40.640.10:FF:000013">
    <property type="entry name" value="4-aminobutyrate aminotransferase"/>
    <property type="match status" value="1"/>
</dbReference>
<dbReference type="Proteomes" id="UP000614469">
    <property type="component" value="Unassembled WGS sequence"/>
</dbReference>
<dbReference type="Pfam" id="PF00202">
    <property type="entry name" value="Aminotran_3"/>
    <property type="match status" value="1"/>
</dbReference>
<dbReference type="InterPro" id="IPR015421">
    <property type="entry name" value="PyrdxlP-dep_Trfase_major"/>
</dbReference>
<evidence type="ECO:0000256" key="3">
    <source>
        <dbReference type="ARBA" id="ARBA00005176"/>
    </source>
</evidence>
<dbReference type="InterPro" id="IPR050103">
    <property type="entry name" value="Class-III_PLP-dep_AT"/>
</dbReference>
<dbReference type="EC" id="2.6.1.22" evidence="5"/>
<dbReference type="SUPFAM" id="SSF53383">
    <property type="entry name" value="PLP-dependent transferases"/>
    <property type="match status" value="1"/>
</dbReference>
<keyword evidence="9 16" id="KW-0663">Pyridoxal phosphate</keyword>
<name>A0A8J6NM61_9CHLR</name>
<evidence type="ECO:0000256" key="16">
    <source>
        <dbReference type="RuleBase" id="RU003560"/>
    </source>
</evidence>
<comment type="catalytic activity">
    <reaction evidence="14">
        <text>4-aminobutanoate + 2-oxoglutarate = succinate semialdehyde + L-glutamate</text>
        <dbReference type="Rhea" id="RHEA:23352"/>
        <dbReference type="ChEBI" id="CHEBI:16810"/>
        <dbReference type="ChEBI" id="CHEBI:29985"/>
        <dbReference type="ChEBI" id="CHEBI:57706"/>
        <dbReference type="ChEBI" id="CHEBI:59888"/>
        <dbReference type="EC" id="2.6.1.19"/>
    </reaction>
</comment>
<dbReference type="PIRSF" id="PIRSF000521">
    <property type="entry name" value="Transaminase_4ab_Lys_Orn"/>
    <property type="match status" value="1"/>
</dbReference>
<dbReference type="GO" id="GO:0034386">
    <property type="term" value="F:4-aminobutyrate:2-oxoglutarate transaminase activity"/>
    <property type="evidence" value="ECO:0007669"/>
    <property type="project" value="UniProtKB-EC"/>
</dbReference>
<evidence type="ECO:0000256" key="14">
    <source>
        <dbReference type="ARBA" id="ARBA00048021"/>
    </source>
</evidence>
<evidence type="ECO:0000256" key="6">
    <source>
        <dbReference type="ARBA" id="ARBA00012912"/>
    </source>
</evidence>
<evidence type="ECO:0000256" key="4">
    <source>
        <dbReference type="ARBA" id="ARBA00008954"/>
    </source>
</evidence>
<evidence type="ECO:0000313" key="17">
    <source>
        <dbReference type="EMBL" id="MBC8335695.1"/>
    </source>
</evidence>
<evidence type="ECO:0000256" key="5">
    <source>
        <dbReference type="ARBA" id="ARBA00012876"/>
    </source>
</evidence>
<dbReference type="GO" id="GO:0030170">
    <property type="term" value="F:pyridoxal phosphate binding"/>
    <property type="evidence" value="ECO:0007669"/>
    <property type="project" value="InterPro"/>
</dbReference>
<evidence type="ECO:0000256" key="13">
    <source>
        <dbReference type="ARBA" id="ARBA00031787"/>
    </source>
</evidence>
<dbReference type="InterPro" id="IPR015424">
    <property type="entry name" value="PyrdxlP-dep_Trfase"/>
</dbReference>
<dbReference type="Gene3D" id="3.40.640.10">
    <property type="entry name" value="Type I PLP-dependent aspartate aminotransferase-like (Major domain)"/>
    <property type="match status" value="1"/>
</dbReference>
<dbReference type="InterPro" id="IPR005814">
    <property type="entry name" value="Aminotrans_3"/>
</dbReference>